<keyword evidence="5" id="KW-0067">ATP-binding</keyword>
<organism evidence="10 11">
    <name type="scientific">Magnetococcus marinus (strain ATCC BAA-1437 / JCM 17883 / MC-1)</name>
    <dbReference type="NCBI Taxonomy" id="156889"/>
    <lineage>
        <taxon>Bacteria</taxon>
        <taxon>Pseudomonadati</taxon>
        <taxon>Pseudomonadota</taxon>
        <taxon>Magnetococcia</taxon>
        <taxon>Magnetococcales</taxon>
        <taxon>Magnetococcaceae</taxon>
        <taxon>Magnetococcus</taxon>
    </lineage>
</organism>
<feature type="domain" description="Acetyl-coenzyme A synthetase N-terminal" evidence="9">
    <location>
        <begin position="7"/>
        <end position="61"/>
    </location>
</feature>
<dbReference type="Pfam" id="PF00501">
    <property type="entry name" value="AMP-binding"/>
    <property type="match status" value="1"/>
</dbReference>
<dbReference type="Gene3D" id="3.40.50.12780">
    <property type="entry name" value="N-terminal domain of ligase-like"/>
    <property type="match status" value="1"/>
</dbReference>
<keyword evidence="4" id="KW-0547">Nucleotide-binding</keyword>
<dbReference type="KEGG" id="mgm:Mmc1_0383"/>
<dbReference type="RefSeq" id="WP_011712079.1">
    <property type="nucleotide sequence ID" value="NC_008576.1"/>
</dbReference>
<dbReference type="InterPro" id="IPR032387">
    <property type="entry name" value="ACAS_N"/>
</dbReference>
<evidence type="ECO:0000313" key="11">
    <source>
        <dbReference type="Proteomes" id="UP000002586"/>
    </source>
</evidence>
<evidence type="ECO:0000256" key="2">
    <source>
        <dbReference type="ARBA" id="ARBA00013625"/>
    </source>
</evidence>
<evidence type="ECO:0000256" key="5">
    <source>
        <dbReference type="ARBA" id="ARBA00022840"/>
    </source>
</evidence>
<evidence type="ECO:0000259" key="7">
    <source>
        <dbReference type="Pfam" id="PF00501"/>
    </source>
</evidence>
<feature type="domain" description="AMP-dependent synthetase/ligase" evidence="7">
    <location>
        <begin position="63"/>
        <end position="450"/>
    </location>
</feature>
<dbReference type="STRING" id="156889.Mmc1_0383"/>
<dbReference type="Proteomes" id="UP000002586">
    <property type="component" value="Chromosome"/>
</dbReference>
<evidence type="ECO:0000313" key="10">
    <source>
        <dbReference type="EMBL" id="ABK42909.1"/>
    </source>
</evidence>
<comment type="similarity">
    <text evidence="1">Belongs to the ATP-dependent AMP-binding enzyme family.</text>
</comment>
<evidence type="ECO:0000256" key="4">
    <source>
        <dbReference type="ARBA" id="ARBA00022741"/>
    </source>
</evidence>
<name>A0L4L6_MAGMM</name>
<dbReference type="NCBIfam" id="TIGR02316">
    <property type="entry name" value="propion_prpE"/>
    <property type="match status" value="1"/>
</dbReference>
<dbReference type="InterPro" id="IPR045851">
    <property type="entry name" value="AMP-bd_C_sf"/>
</dbReference>
<dbReference type="InterPro" id="IPR012694">
    <property type="entry name" value="Propion_PrpE"/>
</dbReference>
<evidence type="ECO:0000259" key="8">
    <source>
        <dbReference type="Pfam" id="PF13193"/>
    </source>
</evidence>
<accession>A0L4L6</accession>
<dbReference type="InterPro" id="IPR020845">
    <property type="entry name" value="AMP-binding_CS"/>
</dbReference>
<keyword evidence="3 10" id="KW-0436">Ligase</keyword>
<dbReference type="GO" id="GO:0050218">
    <property type="term" value="F:propionate-CoA ligase activity"/>
    <property type="evidence" value="ECO:0007669"/>
    <property type="project" value="InterPro"/>
</dbReference>
<dbReference type="EMBL" id="CP000471">
    <property type="protein sequence ID" value="ABK42909.1"/>
    <property type="molecule type" value="Genomic_DNA"/>
</dbReference>
<dbReference type="NCBIfam" id="NF007815">
    <property type="entry name" value="PRK10524.1"/>
    <property type="match status" value="1"/>
</dbReference>
<dbReference type="Pfam" id="PF13193">
    <property type="entry name" value="AMP-binding_C"/>
    <property type="match status" value="1"/>
</dbReference>
<evidence type="ECO:0000256" key="3">
    <source>
        <dbReference type="ARBA" id="ARBA00022598"/>
    </source>
</evidence>
<sequence length="626" mass="69741">MENREKYEAFYKRSIEDRDGFWKEQAKLIHWDKPFKTVLEYQKPPFANWFPDGTTNLCYNAVDRHLAERADQTAIIWVSTEVEQEKTITYQELYQQVNEYAALLKDLGVGKGDRVLVYLPMIAEVIPVMLSCVRIGAIHSVVFGGFASTALASRIDDAAPKLIITVDAGIRGGKVVPYKPLLQESLNQISVTRPKVLLINRNLDPNLKMEKGDLDFTTELAKHKDAVVEPEWLPSSHPSYILYTSGTTGKAKGVQRDTGGHAVAMRASMKHIYGVEPGQVMFAGSDVGWVVGHSYIVYAPLLTGATTVVYEGLPIRPDPGVWWSLVEKYKVNCLFTSPTAIRLLKKSGEEWIWKYDLSSLESMFLAGEPLDRETHRWVTSALKHAPVVDNYWQTETGWPILTNFKGMGLMETKFGSPCRPAYGFDVVLIDDLTQQPAEPNTKGSLMIRPPLPPGCLSTVWGDDERFVQTYFSRMREPIYATFDSAVYDDDGYYYIMGRDDDVINVAGHRLGTREIEEALCSHPAVAEAASIGIKDELRGQAISCFVVLTTGAEPPSEADLKNHVASQLGPVARPHFVRVVTALPKTRSGKVLRRAIVAINEGRDPGDLPTIEDASALDKIKEACKN</sequence>
<dbReference type="GO" id="GO:0019629">
    <property type="term" value="P:propionate catabolic process, 2-methylcitrate cycle"/>
    <property type="evidence" value="ECO:0007669"/>
    <property type="project" value="InterPro"/>
</dbReference>
<dbReference type="AlphaFoldDB" id="A0L4L6"/>
<reference evidence="11" key="1">
    <citation type="journal article" date="2009" name="Appl. Environ. Microbiol.">
        <title>Complete genome sequence of the chemolithoautotrophic marine magnetotactic coccus strain MC-1.</title>
        <authorList>
            <person name="Schubbe S."/>
            <person name="Williams T.J."/>
            <person name="Xie G."/>
            <person name="Kiss H.E."/>
            <person name="Brettin T.S."/>
            <person name="Martinez D."/>
            <person name="Ross C.A."/>
            <person name="Schuler D."/>
            <person name="Cox B.L."/>
            <person name="Nealson K.H."/>
            <person name="Bazylinski D.A."/>
        </authorList>
    </citation>
    <scope>NUCLEOTIDE SEQUENCE [LARGE SCALE GENOMIC DNA]</scope>
    <source>
        <strain evidence="11">ATCC BAA-1437 / JCM 17883 / MC-1</strain>
    </source>
</reference>
<dbReference type="eggNOG" id="COG0365">
    <property type="taxonomic scope" value="Bacteria"/>
</dbReference>
<dbReference type="InterPro" id="IPR025110">
    <property type="entry name" value="AMP-bd_C"/>
</dbReference>
<dbReference type="PROSITE" id="PS00455">
    <property type="entry name" value="AMP_BINDING"/>
    <property type="match status" value="1"/>
</dbReference>
<proteinExistence type="inferred from homology"/>
<dbReference type="GO" id="GO:0005524">
    <property type="term" value="F:ATP binding"/>
    <property type="evidence" value="ECO:0007669"/>
    <property type="project" value="UniProtKB-KW"/>
</dbReference>
<dbReference type="OrthoDB" id="9803968at2"/>
<dbReference type="Gene3D" id="3.30.300.30">
    <property type="match status" value="1"/>
</dbReference>
<dbReference type="FunFam" id="3.40.50.12780:FF:000001">
    <property type="entry name" value="Acetyl-coenzyme A synthetase"/>
    <property type="match status" value="1"/>
</dbReference>
<protein>
    <recommendedName>
        <fullName evidence="2">Propionate--CoA ligase</fullName>
    </recommendedName>
    <alternativeName>
        <fullName evidence="6">Propionyl-CoA synthetase</fullName>
    </alternativeName>
</protein>
<reference evidence="10 11" key="2">
    <citation type="journal article" date="2012" name="Int. J. Syst. Evol. Microbiol.">
        <title>Magnetococcus marinus gen. nov., sp. nov., a marine, magnetotactic bacterium that represents a novel lineage (Magnetococcaceae fam. nov.; Magnetococcales ord. nov.) at the base of the Alphaproteobacteria.</title>
        <authorList>
            <person name="Bazylinski D.A."/>
            <person name="Williams T.J."/>
            <person name="Lefevre C.T."/>
            <person name="Berg R.J."/>
            <person name="Zhang C.L."/>
            <person name="Bowser S.S."/>
            <person name="Dean A.J."/>
            <person name="Beveridge T.J."/>
        </authorList>
    </citation>
    <scope>NUCLEOTIDE SEQUENCE [LARGE SCALE GENOMIC DNA]</scope>
    <source>
        <strain evidence="11">ATCC BAA-1437 / JCM 17883 / MC-1</strain>
    </source>
</reference>
<gene>
    <name evidence="10" type="ordered locus">Mmc1_0383</name>
</gene>
<feature type="domain" description="AMP-binding enzyme C-terminal" evidence="8">
    <location>
        <begin position="514"/>
        <end position="590"/>
    </location>
</feature>
<evidence type="ECO:0000256" key="6">
    <source>
        <dbReference type="ARBA" id="ARBA00078862"/>
    </source>
</evidence>
<evidence type="ECO:0000256" key="1">
    <source>
        <dbReference type="ARBA" id="ARBA00006432"/>
    </source>
</evidence>
<dbReference type="SUPFAM" id="SSF56801">
    <property type="entry name" value="Acetyl-CoA synthetase-like"/>
    <property type="match status" value="1"/>
</dbReference>
<dbReference type="PANTHER" id="PTHR43347:SF3">
    <property type="entry name" value="ACYL-COA SYNTHETASE SHORT-CHAIN FAMILY MEMBER 3, MITOCHONDRIAL"/>
    <property type="match status" value="1"/>
</dbReference>
<dbReference type="InterPro" id="IPR000873">
    <property type="entry name" value="AMP-dep_synth/lig_dom"/>
</dbReference>
<dbReference type="InterPro" id="IPR042099">
    <property type="entry name" value="ANL_N_sf"/>
</dbReference>
<dbReference type="NCBIfam" id="NF001208">
    <property type="entry name" value="PRK00174.1"/>
    <property type="match status" value="1"/>
</dbReference>
<evidence type="ECO:0000259" key="9">
    <source>
        <dbReference type="Pfam" id="PF16177"/>
    </source>
</evidence>
<dbReference type="PANTHER" id="PTHR43347">
    <property type="entry name" value="ACYL-COA SYNTHETASE"/>
    <property type="match status" value="1"/>
</dbReference>
<dbReference type="HOGENOM" id="CLU_000022_3_6_5"/>
<dbReference type="Pfam" id="PF16177">
    <property type="entry name" value="ACAS_N"/>
    <property type="match status" value="1"/>
</dbReference>
<keyword evidence="11" id="KW-1185">Reference proteome</keyword>